<protein>
    <recommendedName>
        <fullName evidence="2">Glycosyltransferase</fullName>
    </recommendedName>
</protein>
<evidence type="ECO:0000313" key="1">
    <source>
        <dbReference type="EMBL" id="SVE60296.1"/>
    </source>
</evidence>
<dbReference type="InterPro" id="IPR018641">
    <property type="entry name" value="Trfase_1_rSAM/seldom-assoc"/>
</dbReference>
<dbReference type="PANTHER" id="PTHR36529:SF1">
    <property type="entry name" value="GLYCOSYLTRANSFERASE"/>
    <property type="match status" value="1"/>
</dbReference>
<reference evidence="1" key="1">
    <citation type="submission" date="2018-05" db="EMBL/GenBank/DDBJ databases">
        <authorList>
            <person name="Lanie J.A."/>
            <person name="Ng W.-L."/>
            <person name="Kazmierczak K.M."/>
            <person name="Andrzejewski T.M."/>
            <person name="Davidsen T.M."/>
            <person name="Wayne K.J."/>
            <person name="Tettelin H."/>
            <person name="Glass J.I."/>
            <person name="Rusch D."/>
            <person name="Podicherti R."/>
            <person name="Tsui H.-C.T."/>
            <person name="Winkler M.E."/>
        </authorList>
    </citation>
    <scope>NUCLEOTIDE SEQUENCE</scope>
</reference>
<dbReference type="Gene3D" id="3.90.550.10">
    <property type="entry name" value="Spore Coat Polysaccharide Biosynthesis Protein SpsA, Chain A"/>
    <property type="match status" value="1"/>
</dbReference>
<dbReference type="PANTHER" id="PTHR36529">
    <property type="entry name" value="SLL1095 PROTEIN"/>
    <property type="match status" value="1"/>
</dbReference>
<name>A0A383ETQ4_9ZZZZ</name>
<sequence>MLRGVILVFARAPEAGKAKTRLIPRLGPVGAAHLHAKLVHLTLGRVTALQHAHAQLWCSPGRDQPFFSQCGATYGVSLHDQSGFDLGERMSNAFDQVLRDYEWALIIGTDCPDLSSEDLERAGQNLNGGADVVLGPAADGGYYLIGLRKPEPRLFENIPWGGSEVLSRTYTRLE</sequence>
<feature type="non-terminal residue" evidence="1">
    <location>
        <position position="174"/>
    </location>
</feature>
<dbReference type="Pfam" id="PF09837">
    <property type="entry name" value="DUF2064"/>
    <property type="match status" value="1"/>
</dbReference>
<dbReference type="AlphaFoldDB" id="A0A383ETQ4"/>
<accession>A0A383ETQ4</accession>
<proteinExistence type="predicted"/>
<gene>
    <name evidence="1" type="ORF">METZ01_LOCUS513150</name>
</gene>
<dbReference type="InterPro" id="IPR029044">
    <property type="entry name" value="Nucleotide-diphossugar_trans"/>
</dbReference>
<dbReference type="EMBL" id="UINC01228820">
    <property type="protein sequence ID" value="SVE60296.1"/>
    <property type="molecule type" value="Genomic_DNA"/>
</dbReference>
<dbReference type="NCBIfam" id="TIGR04282">
    <property type="entry name" value="glyco_like_cofC"/>
    <property type="match status" value="1"/>
</dbReference>
<evidence type="ECO:0008006" key="2">
    <source>
        <dbReference type="Google" id="ProtNLM"/>
    </source>
</evidence>
<dbReference type="SUPFAM" id="SSF53448">
    <property type="entry name" value="Nucleotide-diphospho-sugar transferases"/>
    <property type="match status" value="1"/>
</dbReference>
<organism evidence="1">
    <name type="scientific">marine metagenome</name>
    <dbReference type="NCBI Taxonomy" id="408172"/>
    <lineage>
        <taxon>unclassified sequences</taxon>
        <taxon>metagenomes</taxon>
        <taxon>ecological metagenomes</taxon>
    </lineage>
</organism>